<accession>A0ACC0ZKG7</accession>
<reference evidence="2" key="1">
    <citation type="journal article" date="2023" name="G3 (Bethesda)">
        <title>Genome assembly and association tests identify interacting loci associated with vigor, precocity, and sex in interspecific pistachio rootstocks.</title>
        <authorList>
            <person name="Palmer W."/>
            <person name="Jacygrad E."/>
            <person name="Sagayaradj S."/>
            <person name="Cavanaugh K."/>
            <person name="Han R."/>
            <person name="Bertier L."/>
            <person name="Beede B."/>
            <person name="Kafkas S."/>
            <person name="Golino D."/>
            <person name="Preece J."/>
            <person name="Michelmore R."/>
        </authorList>
    </citation>
    <scope>NUCLEOTIDE SEQUENCE [LARGE SCALE GENOMIC DNA]</scope>
</reference>
<name>A0ACC0ZKG7_9ROSI</name>
<protein>
    <submittedName>
        <fullName evidence="1">Uncharacterized protein</fullName>
    </submittedName>
</protein>
<sequence>MANAVAAGVSAQSCHNVLKPSPFLAPVILSSYAASRYKNVIGERVSQTFKSYKPSLVACNSSVSDYPILSISRSSQGSQKDHALSTDGSEVALNRSHFLCMLSCSVPSMSRKVMLKDISRNCCCLYRYILCVEHQLLLCLNPPDIPRNGGVPGSQVSSTSSPFIVGDQGVVSHTNLILPRRRISPTLPRAAARDVFGFRLPVITEKPEWWWRTLACIPYLIALQISDVGFYLQPFSEHYELFENLIYFVPGAITRLPSWFTLVYCYFAYIGIVKNKDWPHFFRFHLMMGMLLETSLQIVWYTCNFMPLIHYNGRFGMHFWAGVGFAFITVLLQCIRCALAGSYVQLPLISDAAFIHTLFNIGGYHRPF</sequence>
<keyword evidence="2" id="KW-1185">Reference proteome</keyword>
<evidence type="ECO:0000313" key="1">
    <source>
        <dbReference type="EMBL" id="KAJ0053741.1"/>
    </source>
</evidence>
<evidence type="ECO:0000313" key="2">
    <source>
        <dbReference type="Proteomes" id="UP001163603"/>
    </source>
</evidence>
<proteinExistence type="predicted"/>
<organism evidence="1 2">
    <name type="scientific">Pistacia integerrima</name>
    <dbReference type="NCBI Taxonomy" id="434235"/>
    <lineage>
        <taxon>Eukaryota</taxon>
        <taxon>Viridiplantae</taxon>
        <taxon>Streptophyta</taxon>
        <taxon>Embryophyta</taxon>
        <taxon>Tracheophyta</taxon>
        <taxon>Spermatophyta</taxon>
        <taxon>Magnoliopsida</taxon>
        <taxon>eudicotyledons</taxon>
        <taxon>Gunneridae</taxon>
        <taxon>Pentapetalae</taxon>
        <taxon>rosids</taxon>
        <taxon>malvids</taxon>
        <taxon>Sapindales</taxon>
        <taxon>Anacardiaceae</taxon>
        <taxon>Pistacia</taxon>
    </lineage>
</organism>
<dbReference type="Proteomes" id="UP001163603">
    <property type="component" value="Chromosome 1"/>
</dbReference>
<dbReference type="EMBL" id="CM047736">
    <property type="protein sequence ID" value="KAJ0053741.1"/>
    <property type="molecule type" value="Genomic_DNA"/>
</dbReference>
<gene>
    <name evidence="1" type="ORF">Pint_02169</name>
</gene>
<comment type="caution">
    <text evidence="1">The sequence shown here is derived from an EMBL/GenBank/DDBJ whole genome shotgun (WGS) entry which is preliminary data.</text>
</comment>